<dbReference type="GO" id="GO:0003723">
    <property type="term" value="F:RNA binding"/>
    <property type="evidence" value="ECO:0007669"/>
    <property type="project" value="UniProtKB-UniRule"/>
</dbReference>
<dbReference type="CDD" id="cd02440">
    <property type="entry name" value="AdoMet_MTases"/>
    <property type="match status" value="1"/>
</dbReference>
<dbReference type="Ensembl" id="ENSCSET00000000752.1">
    <property type="protein sequence ID" value="ENSCSEP00000000724.1"/>
    <property type="gene ID" value="ENSCSEG00000000514.1"/>
</dbReference>
<dbReference type="InterPro" id="IPR015947">
    <property type="entry name" value="PUA-like_sf"/>
</dbReference>
<dbReference type="AlphaFoldDB" id="A0A3P8UFW2"/>
<proteinExistence type="inferred from homology"/>
<evidence type="ECO:0000259" key="7">
    <source>
        <dbReference type="PROSITE" id="PS51686"/>
    </source>
</evidence>
<reference evidence="8 9" key="1">
    <citation type="journal article" date="2014" name="Nat. Genet.">
        <title>Whole-genome sequence of a flatfish provides insights into ZW sex chromosome evolution and adaptation to a benthic lifestyle.</title>
        <authorList>
            <person name="Chen S."/>
            <person name="Zhang G."/>
            <person name="Shao C."/>
            <person name="Huang Q."/>
            <person name="Liu G."/>
            <person name="Zhang P."/>
            <person name="Song W."/>
            <person name="An N."/>
            <person name="Chalopin D."/>
            <person name="Volff J.N."/>
            <person name="Hong Y."/>
            <person name="Li Q."/>
            <person name="Sha Z."/>
            <person name="Zhou H."/>
            <person name="Xie M."/>
            <person name="Yu Q."/>
            <person name="Liu Y."/>
            <person name="Xiang H."/>
            <person name="Wang N."/>
            <person name="Wu K."/>
            <person name="Yang C."/>
            <person name="Zhou Q."/>
            <person name="Liao X."/>
            <person name="Yang L."/>
            <person name="Hu Q."/>
            <person name="Zhang J."/>
            <person name="Meng L."/>
            <person name="Jin L."/>
            <person name="Tian Y."/>
            <person name="Lian J."/>
            <person name="Yang J."/>
            <person name="Miao G."/>
            <person name="Liu S."/>
            <person name="Liang Z."/>
            <person name="Yan F."/>
            <person name="Li Y."/>
            <person name="Sun B."/>
            <person name="Zhang H."/>
            <person name="Zhang J."/>
            <person name="Zhu Y."/>
            <person name="Du M."/>
            <person name="Zhao Y."/>
            <person name="Schartl M."/>
            <person name="Tang Q."/>
            <person name="Wang J."/>
        </authorList>
    </citation>
    <scope>NUCLEOTIDE SEQUENCE</scope>
</reference>
<evidence type="ECO:0000256" key="6">
    <source>
        <dbReference type="PROSITE-ProRule" id="PRU01023"/>
    </source>
</evidence>
<evidence type="ECO:0000256" key="1">
    <source>
        <dbReference type="ARBA" id="ARBA00007494"/>
    </source>
</evidence>
<evidence type="ECO:0000313" key="9">
    <source>
        <dbReference type="Proteomes" id="UP000265120"/>
    </source>
</evidence>
<evidence type="ECO:0000313" key="8">
    <source>
        <dbReference type="Ensembl" id="ENSCSEP00000000724.1"/>
    </source>
</evidence>
<dbReference type="GO" id="GO:0001510">
    <property type="term" value="P:RNA methylation"/>
    <property type="evidence" value="ECO:0007669"/>
    <property type="project" value="InterPro"/>
</dbReference>
<accession>A0A3P8UFW2</accession>
<dbReference type="CDD" id="cd21150">
    <property type="entry name" value="PUA_NSun6-like"/>
    <property type="match status" value="1"/>
</dbReference>
<dbReference type="InterPro" id="IPR036974">
    <property type="entry name" value="PUA_sf"/>
</dbReference>
<dbReference type="PRINTS" id="PR02008">
    <property type="entry name" value="RCMTFAMILY"/>
</dbReference>
<organism evidence="8 9">
    <name type="scientific">Cynoglossus semilaevis</name>
    <name type="common">Tongue sole</name>
    <dbReference type="NCBI Taxonomy" id="244447"/>
    <lineage>
        <taxon>Eukaryota</taxon>
        <taxon>Metazoa</taxon>
        <taxon>Chordata</taxon>
        <taxon>Craniata</taxon>
        <taxon>Vertebrata</taxon>
        <taxon>Euteleostomi</taxon>
        <taxon>Actinopterygii</taxon>
        <taxon>Neopterygii</taxon>
        <taxon>Teleostei</taxon>
        <taxon>Neoteleostei</taxon>
        <taxon>Acanthomorphata</taxon>
        <taxon>Carangaria</taxon>
        <taxon>Pleuronectiformes</taxon>
        <taxon>Pleuronectoidei</taxon>
        <taxon>Cynoglossidae</taxon>
        <taxon>Cynoglossinae</taxon>
        <taxon>Cynoglossus</taxon>
    </lineage>
</organism>
<comment type="similarity">
    <text evidence="1 6">Belongs to the class I-like SAM-binding methyltransferase superfamily. RsmB/NOP family.</text>
</comment>
<protein>
    <submittedName>
        <fullName evidence="8">NOP2/Sun RNA methyltransferase 6</fullName>
    </submittedName>
</protein>
<keyword evidence="9" id="KW-1185">Reference proteome</keyword>
<dbReference type="InterPro" id="IPR002478">
    <property type="entry name" value="PUA"/>
</dbReference>
<feature type="binding site" evidence="6">
    <location>
        <begin position="238"/>
        <end position="244"/>
    </location>
    <ligand>
        <name>S-adenosyl-L-methionine</name>
        <dbReference type="ChEBI" id="CHEBI:59789"/>
    </ligand>
</feature>
<keyword evidence="2 6" id="KW-0489">Methyltransferase</keyword>
<dbReference type="SUPFAM" id="SSF53335">
    <property type="entry name" value="S-adenosyl-L-methionine-dependent methyltransferases"/>
    <property type="match status" value="1"/>
</dbReference>
<keyword evidence="4 6" id="KW-0949">S-adenosyl-L-methionine</keyword>
<evidence type="ECO:0000256" key="4">
    <source>
        <dbReference type="ARBA" id="ARBA00022691"/>
    </source>
</evidence>
<keyword evidence="3 6" id="KW-0808">Transferase</keyword>
<dbReference type="InterPro" id="IPR049560">
    <property type="entry name" value="MeTrfase_RsmB-F_NOP2_cat"/>
</dbReference>
<dbReference type="Proteomes" id="UP000265120">
    <property type="component" value="Chromosome 3"/>
</dbReference>
<evidence type="ECO:0000256" key="3">
    <source>
        <dbReference type="ARBA" id="ARBA00022679"/>
    </source>
</evidence>
<reference evidence="8" key="2">
    <citation type="submission" date="2025-08" db="UniProtKB">
        <authorList>
            <consortium name="Ensembl"/>
        </authorList>
    </citation>
    <scope>IDENTIFICATION</scope>
</reference>
<sequence length="454" mass="49407">MSVFPSISLQPEVTEYLQRVFLNTEVLAAVGRQEAGDRFHRLLACLSHPPSYTCVRANTHVASVEEIRRKLGEELRKGVAHQILLHPRIPDVLLLPVHGPRPVKQLSSEVVVGAQCGSAVLRGAHVFAPGILSCPKNMKAGDVVSVFSDLEGKCTRGATSFQGKTVFVGNGVADLDRSSIFNKEQTVKGVGVRMLEPLYQSPSFDGVLPGLTFLQNLPSVVVGHVLGPRPGERILDMCAAPGGKTCHIAALMGDQGEVVALDKIKNKIHRISQNAQMLHLRSIKAYCFNSSQAVRPGTDSPVFGPPFPPESFDRVLLDAPCSGLGQRPHMACTWSLKEICSYQPLQRKLFHAAVQLLKKGGVLVYSTCTVTLAENEEQVAWALSTFPCLTLQPQEPHIGGEGMPGAGLPLEQLRLLQRFSPELTWDQAETTEAPPCCRADEDTIGFFIAKFQKK</sequence>
<dbReference type="InterPro" id="IPR023267">
    <property type="entry name" value="RCMT"/>
</dbReference>
<evidence type="ECO:0000256" key="2">
    <source>
        <dbReference type="ARBA" id="ARBA00022603"/>
    </source>
</evidence>
<dbReference type="SMR" id="A0A3P8UFW2"/>
<dbReference type="InterPro" id="IPR001678">
    <property type="entry name" value="MeTrfase_RsmB-F_NOP2_dom"/>
</dbReference>
<feature type="binding site" evidence="6">
    <location>
        <position position="262"/>
    </location>
    <ligand>
        <name>S-adenosyl-L-methionine</name>
        <dbReference type="ChEBI" id="CHEBI:59789"/>
    </ligand>
</feature>
<reference evidence="8" key="3">
    <citation type="submission" date="2025-09" db="UniProtKB">
        <authorList>
            <consortium name="Ensembl"/>
        </authorList>
    </citation>
    <scope>IDENTIFICATION</scope>
</reference>
<dbReference type="GO" id="GO:0008173">
    <property type="term" value="F:RNA methyltransferase activity"/>
    <property type="evidence" value="ECO:0007669"/>
    <property type="project" value="InterPro"/>
</dbReference>
<keyword evidence="5 6" id="KW-0694">RNA-binding</keyword>
<dbReference type="PANTHER" id="PTHR22807:SF34">
    <property type="entry name" value="TRNA (CYTOSINE(72)-C(5))-METHYLTRANSFERASE NSUN6"/>
    <property type="match status" value="1"/>
</dbReference>
<comment type="caution">
    <text evidence="6">Lacks conserved residue(s) required for the propagation of feature annotation.</text>
</comment>
<dbReference type="Pfam" id="PF01189">
    <property type="entry name" value="Methyltr_RsmB-F"/>
    <property type="match status" value="1"/>
</dbReference>
<dbReference type="Gene3D" id="2.30.130.10">
    <property type="entry name" value="PUA domain"/>
    <property type="match status" value="1"/>
</dbReference>
<feature type="domain" description="SAM-dependent MTase RsmB/NOP-type" evidence="7">
    <location>
        <begin position="137"/>
        <end position="454"/>
    </location>
</feature>
<dbReference type="InterPro" id="IPR018314">
    <property type="entry name" value="RsmB/NOL1/NOP2-like_CS"/>
</dbReference>
<dbReference type="SMART" id="SM00359">
    <property type="entry name" value="PUA"/>
    <property type="match status" value="1"/>
</dbReference>
<dbReference type="InterPro" id="IPR029063">
    <property type="entry name" value="SAM-dependent_MTases_sf"/>
</dbReference>
<dbReference type="PROSITE" id="PS50890">
    <property type="entry name" value="PUA"/>
    <property type="match status" value="1"/>
</dbReference>
<dbReference type="GeneTree" id="ENSGT00940000155370"/>
<feature type="active site" description="Nucleophile" evidence="6">
    <location>
        <position position="368"/>
    </location>
</feature>
<name>A0A3P8UFW2_CYNSE</name>
<dbReference type="SUPFAM" id="SSF88697">
    <property type="entry name" value="PUA domain-like"/>
    <property type="match status" value="1"/>
</dbReference>
<dbReference type="Gene3D" id="3.40.50.150">
    <property type="entry name" value="Vaccinia Virus protein VP39"/>
    <property type="match status" value="1"/>
</dbReference>
<feature type="binding site" evidence="6">
    <location>
        <position position="318"/>
    </location>
    <ligand>
        <name>S-adenosyl-L-methionine</name>
        <dbReference type="ChEBI" id="CHEBI:59789"/>
    </ligand>
</feature>
<dbReference type="PANTHER" id="PTHR22807">
    <property type="entry name" value="NOP2 YEAST -RELATED NOL1/NOP2/FMU SUN DOMAIN-CONTAINING"/>
    <property type="match status" value="1"/>
</dbReference>
<evidence type="ECO:0000256" key="5">
    <source>
        <dbReference type="ARBA" id="ARBA00022884"/>
    </source>
</evidence>
<dbReference type="Pfam" id="PF01472">
    <property type="entry name" value="PUA"/>
    <property type="match status" value="1"/>
</dbReference>
<dbReference type="PROSITE" id="PS01153">
    <property type="entry name" value="NOL1_NOP2_SUN"/>
    <property type="match status" value="1"/>
</dbReference>
<dbReference type="PROSITE" id="PS51686">
    <property type="entry name" value="SAM_MT_RSMB_NOP"/>
    <property type="match status" value="1"/>
</dbReference>